<dbReference type="InterPro" id="IPR012338">
    <property type="entry name" value="Beta-lactam/transpept-like"/>
</dbReference>
<dbReference type="EC" id="3.5.2.6" evidence="3 6"/>
<evidence type="ECO:0000256" key="3">
    <source>
        <dbReference type="ARBA" id="ARBA00012865"/>
    </source>
</evidence>
<name>A0A239HL26_9PSED</name>
<dbReference type="InterPro" id="IPR001586">
    <property type="entry name" value="Beta-lactam_class-C_AS"/>
</dbReference>
<evidence type="ECO:0000256" key="2">
    <source>
        <dbReference type="ARBA" id="ARBA00007840"/>
    </source>
</evidence>
<keyword evidence="5 6" id="KW-0046">Antibiotic resistance</keyword>
<evidence type="ECO:0000313" key="8">
    <source>
        <dbReference type="EMBL" id="SNS81855.1"/>
    </source>
</evidence>
<feature type="domain" description="Beta-lactamase-related" evidence="7">
    <location>
        <begin position="38"/>
        <end position="384"/>
    </location>
</feature>
<gene>
    <name evidence="8" type="ORF">SAMN05216255_3443</name>
</gene>
<dbReference type="InterPro" id="IPR050491">
    <property type="entry name" value="AmpC-like"/>
</dbReference>
<dbReference type="EMBL" id="FZOG01000005">
    <property type="protein sequence ID" value="SNS81855.1"/>
    <property type="molecule type" value="Genomic_DNA"/>
</dbReference>
<dbReference type="PANTHER" id="PTHR46825:SF8">
    <property type="entry name" value="BETA-LACTAMASE-RELATED"/>
    <property type="match status" value="1"/>
</dbReference>
<comment type="similarity">
    <text evidence="2 6">Belongs to the class-C beta-lactamase family.</text>
</comment>
<evidence type="ECO:0000259" key="7">
    <source>
        <dbReference type="Pfam" id="PF00144"/>
    </source>
</evidence>
<dbReference type="InterPro" id="IPR001466">
    <property type="entry name" value="Beta-lactam-related"/>
</dbReference>
<organism evidence="8 9">
    <name type="scientific">Pseudomonas segetis</name>
    <dbReference type="NCBI Taxonomy" id="298908"/>
    <lineage>
        <taxon>Bacteria</taxon>
        <taxon>Pseudomonadati</taxon>
        <taxon>Pseudomonadota</taxon>
        <taxon>Gammaproteobacteria</taxon>
        <taxon>Pseudomonadales</taxon>
        <taxon>Pseudomonadaceae</taxon>
        <taxon>Pseudomonas</taxon>
    </lineage>
</organism>
<dbReference type="Gene3D" id="3.40.710.10">
    <property type="entry name" value="DD-peptidase/beta-lactamase superfamily"/>
    <property type="match status" value="1"/>
</dbReference>
<dbReference type="PANTHER" id="PTHR46825">
    <property type="entry name" value="D-ALANYL-D-ALANINE-CARBOXYPEPTIDASE/ENDOPEPTIDASE AMPH"/>
    <property type="match status" value="1"/>
</dbReference>
<evidence type="ECO:0000313" key="9">
    <source>
        <dbReference type="Proteomes" id="UP000242915"/>
    </source>
</evidence>
<dbReference type="SUPFAM" id="SSF56601">
    <property type="entry name" value="beta-lactamase/transpeptidase-like"/>
    <property type="match status" value="1"/>
</dbReference>
<dbReference type="GO" id="GO:0046677">
    <property type="term" value="P:response to antibiotic"/>
    <property type="evidence" value="ECO:0007669"/>
    <property type="project" value="UniProtKB-UniRule"/>
</dbReference>
<evidence type="ECO:0000256" key="4">
    <source>
        <dbReference type="ARBA" id="ARBA00022801"/>
    </source>
</evidence>
<evidence type="ECO:0000256" key="5">
    <source>
        <dbReference type="ARBA" id="ARBA00023251"/>
    </source>
</evidence>
<dbReference type="PROSITE" id="PS00336">
    <property type="entry name" value="BETA_LACTAMASE_C"/>
    <property type="match status" value="1"/>
</dbReference>
<proteinExistence type="inferred from homology"/>
<keyword evidence="4 6" id="KW-0378">Hydrolase</keyword>
<reference evidence="9" key="1">
    <citation type="submission" date="2017-06" db="EMBL/GenBank/DDBJ databases">
        <authorList>
            <person name="Varghese N."/>
            <person name="Submissions S."/>
        </authorList>
    </citation>
    <scope>NUCLEOTIDE SEQUENCE [LARGE SCALE GENOMIC DNA]</scope>
    <source>
        <strain evidence="9">CIP 108523</strain>
    </source>
</reference>
<dbReference type="NCBIfam" id="NF033085">
    <property type="entry name" value="bla_class_C"/>
    <property type="match status" value="1"/>
</dbReference>
<accession>A0A239HL26</accession>
<protein>
    <recommendedName>
        <fullName evidence="3 6">Beta-lactamase</fullName>
        <ecNumber evidence="3 6">3.5.2.6</ecNumber>
    </recommendedName>
</protein>
<dbReference type="Pfam" id="PF00144">
    <property type="entry name" value="Beta-lactamase"/>
    <property type="match status" value="1"/>
</dbReference>
<dbReference type="GO" id="GO:0008800">
    <property type="term" value="F:beta-lactamase activity"/>
    <property type="evidence" value="ECO:0007669"/>
    <property type="project" value="UniProtKB-UniRule"/>
</dbReference>
<dbReference type="AlphaFoldDB" id="A0A239HL26"/>
<sequence>MLDKHHFAVALFTSTLWIFGAADCLAANTSESALKASVDAVIEPLMQNQGIPGMAVALLVDGQAHYFSYGIASKADKQPVTPNTLFEIGSISKTFTATLAGYAVAKGRLALPANASDYVPQLHGSAFDHISVLNLGTYTAGGLPLQFPAKADAADKMMGYYQQWQPSFAAAEQRLYSNPSLGLFGYAAAESLGQPFDDLMEKTLFPKLGLKSSYIQVPQVQMSHYAQGYTKDDSPARVGPGAMASQAYGVKTTAEDMLHFVRMNLQAQGLEPALQHAINLTQTGYYQAGPLTQGLGWELYAYPVTLKTLLEGNSTQMALEPHKANWFETPQPPQPSSWINKTGSTKGFGAYVAYIPAKQIGIVLLANKNYPIPSRVKTAYKLLSIVGAGN</sequence>
<evidence type="ECO:0000256" key="6">
    <source>
        <dbReference type="RuleBase" id="RU361140"/>
    </source>
</evidence>
<dbReference type="RefSeq" id="WP_089360648.1">
    <property type="nucleotide sequence ID" value="NZ_FZOG01000005.1"/>
</dbReference>
<dbReference type="GO" id="GO:0017001">
    <property type="term" value="P:antibiotic catabolic process"/>
    <property type="evidence" value="ECO:0007669"/>
    <property type="project" value="InterPro"/>
</dbReference>
<dbReference type="GO" id="GO:0030288">
    <property type="term" value="C:outer membrane-bounded periplasmic space"/>
    <property type="evidence" value="ECO:0007669"/>
    <property type="project" value="InterPro"/>
</dbReference>
<comment type="catalytic activity">
    <reaction evidence="1 6">
        <text>a beta-lactam + H2O = a substituted beta-amino acid</text>
        <dbReference type="Rhea" id="RHEA:20401"/>
        <dbReference type="ChEBI" id="CHEBI:15377"/>
        <dbReference type="ChEBI" id="CHEBI:35627"/>
        <dbReference type="ChEBI" id="CHEBI:140347"/>
        <dbReference type="EC" id="3.5.2.6"/>
    </reaction>
</comment>
<evidence type="ECO:0000256" key="1">
    <source>
        <dbReference type="ARBA" id="ARBA00001526"/>
    </source>
</evidence>
<dbReference type="Proteomes" id="UP000242915">
    <property type="component" value="Unassembled WGS sequence"/>
</dbReference>
<dbReference type="InterPro" id="IPR058136">
    <property type="entry name" value="AmpC"/>
</dbReference>
<keyword evidence="9" id="KW-1185">Reference proteome</keyword>